<feature type="non-terminal residue" evidence="1">
    <location>
        <position position="1"/>
    </location>
</feature>
<comment type="caution">
    <text evidence="1">The sequence shown here is derived from an EMBL/GenBank/DDBJ whole genome shotgun (WGS) entry which is preliminary data.</text>
</comment>
<evidence type="ECO:0000313" key="1">
    <source>
        <dbReference type="EMBL" id="KAJ2757830.1"/>
    </source>
</evidence>
<organism evidence="1 2">
    <name type="scientific">Coemansia nantahalensis</name>
    <dbReference type="NCBI Taxonomy" id="2789366"/>
    <lineage>
        <taxon>Eukaryota</taxon>
        <taxon>Fungi</taxon>
        <taxon>Fungi incertae sedis</taxon>
        <taxon>Zoopagomycota</taxon>
        <taxon>Kickxellomycotina</taxon>
        <taxon>Kickxellomycetes</taxon>
        <taxon>Kickxellales</taxon>
        <taxon>Kickxellaceae</taxon>
        <taxon>Coemansia</taxon>
    </lineage>
</organism>
<name>A0ACC1JI45_9FUNG</name>
<accession>A0ACC1JI45</accession>
<dbReference type="EMBL" id="JANBUJ010004311">
    <property type="protein sequence ID" value="KAJ2757830.1"/>
    <property type="molecule type" value="Genomic_DNA"/>
</dbReference>
<protein>
    <submittedName>
        <fullName evidence="1">Uncharacterized protein</fullName>
    </submittedName>
</protein>
<reference evidence="1" key="1">
    <citation type="submission" date="2022-07" db="EMBL/GenBank/DDBJ databases">
        <title>Phylogenomic reconstructions and comparative analyses of Kickxellomycotina fungi.</title>
        <authorList>
            <person name="Reynolds N.K."/>
            <person name="Stajich J.E."/>
            <person name="Barry K."/>
            <person name="Grigoriev I.V."/>
            <person name="Crous P."/>
            <person name="Smith M.E."/>
        </authorList>
    </citation>
    <scope>NUCLEOTIDE SEQUENCE</scope>
    <source>
        <strain evidence="1">CBS 109366</strain>
    </source>
</reference>
<feature type="non-terminal residue" evidence="1">
    <location>
        <position position="105"/>
    </location>
</feature>
<sequence length="105" mass="11746">RRVCSGHAAVDRRDQAVPARVHVRGAAPGLPLGARARHLRGRGGGPAAAAPRPRRRQRHVGHGRAHPRVPRVPRKVHAARPQHDPWRRRLKHPERRVRGQEGLPL</sequence>
<evidence type="ECO:0000313" key="2">
    <source>
        <dbReference type="Proteomes" id="UP001140234"/>
    </source>
</evidence>
<proteinExistence type="predicted"/>
<dbReference type="Proteomes" id="UP001140234">
    <property type="component" value="Unassembled WGS sequence"/>
</dbReference>
<gene>
    <name evidence="1" type="ORF">IWQ57_006993</name>
</gene>
<keyword evidence="2" id="KW-1185">Reference proteome</keyword>